<sequence length="65" mass="7078">MGLKHKVQINVTDNKGNKQAVLKGGSRSIPKKLLNFILGESVELLVLTPGQSVESVEIHEIKEGK</sequence>
<organism evidence="1 2">
    <name type="scientific">Pseudolactococcus insecticola</name>
    <dbReference type="NCBI Taxonomy" id="2709158"/>
    <lineage>
        <taxon>Bacteria</taxon>
        <taxon>Bacillati</taxon>
        <taxon>Bacillota</taxon>
        <taxon>Bacilli</taxon>
        <taxon>Lactobacillales</taxon>
        <taxon>Streptococcaceae</taxon>
        <taxon>Pseudolactococcus</taxon>
    </lineage>
</organism>
<proteinExistence type="predicted"/>
<protein>
    <submittedName>
        <fullName evidence="1">Uncharacterized protein</fullName>
    </submittedName>
</protein>
<keyword evidence="2" id="KW-1185">Reference proteome</keyword>
<dbReference type="EMBL" id="BLLH01000002">
    <property type="protein sequence ID" value="GFH40262.1"/>
    <property type="molecule type" value="Genomic_DNA"/>
</dbReference>
<name>A0A6A0B4Y4_9LACT</name>
<accession>A0A6A0B4Y4</accession>
<dbReference type="AlphaFoldDB" id="A0A6A0B4Y4"/>
<gene>
    <name evidence="1" type="ORF">Hs20B_06600</name>
</gene>
<dbReference type="RefSeq" id="WP_172355616.1">
    <property type="nucleotide sequence ID" value="NZ_BLLH01000002.1"/>
</dbReference>
<dbReference type="Proteomes" id="UP000475928">
    <property type="component" value="Unassembled WGS sequence"/>
</dbReference>
<evidence type="ECO:0000313" key="1">
    <source>
        <dbReference type="EMBL" id="GFH40262.1"/>
    </source>
</evidence>
<reference evidence="1 2" key="1">
    <citation type="submission" date="2020-02" db="EMBL/GenBank/DDBJ databases">
        <title>Draft genome sequence of Lactococcus sp. Hs20B0-1.</title>
        <authorList>
            <person name="Noda S."/>
            <person name="Yuki M."/>
            <person name="Ohkuma M."/>
        </authorList>
    </citation>
    <scope>NUCLEOTIDE SEQUENCE [LARGE SCALE GENOMIC DNA]</scope>
    <source>
        <strain evidence="1 2">Hs20B0-1</strain>
    </source>
</reference>
<evidence type="ECO:0000313" key="2">
    <source>
        <dbReference type="Proteomes" id="UP000475928"/>
    </source>
</evidence>
<comment type="caution">
    <text evidence="1">The sequence shown here is derived from an EMBL/GenBank/DDBJ whole genome shotgun (WGS) entry which is preliminary data.</text>
</comment>